<sequence>MGGKISNLRENMPKILEHMVSHISLARPGEKHLAHEDASRLPFARETISCQIRTTHLGNEWILLSSKPLPLFSLLLAMMLSTSFVKLSTDFARPCSRSFSAIVALSHAYLRQQRFVSFCRNQLFLSSTWTYQNGGTFFFLFIFWGQI</sequence>
<dbReference type="Proteomes" id="UP000237000">
    <property type="component" value="Unassembled WGS sequence"/>
</dbReference>
<keyword evidence="1" id="KW-1133">Transmembrane helix</keyword>
<keyword evidence="1" id="KW-0472">Membrane</keyword>
<accession>A0A2P5FZU9</accession>
<proteinExistence type="predicted"/>
<reference evidence="3" key="1">
    <citation type="submission" date="2016-06" db="EMBL/GenBank/DDBJ databases">
        <title>Parallel loss of symbiosis genes in relatives of nitrogen-fixing non-legume Parasponia.</title>
        <authorList>
            <person name="Van Velzen R."/>
            <person name="Holmer R."/>
            <person name="Bu F."/>
            <person name="Rutten L."/>
            <person name="Van Zeijl A."/>
            <person name="Liu W."/>
            <person name="Santuari L."/>
            <person name="Cao Q."/>
            <person name="Sharma T."/>
            <person name="Shen D."/>
            <person name="Roswanjaya Y."/>
            <person name="Wardhani T."/>
            <person name="Kalhor M.S."/>
            <person name="Jansen J."/>
            <person name="Van den Hoogen J."/>
            <person name="Gungor B."/>
            <person name="Hartog M."/>
            <person name="Hontelez J."/>
            <person name="Verver J."/>
            <person name="Yang W.-C."/>
            <person name="Schijlen E."/>
            <person name="Repin R."/>
            <person name="Schilthuizen M."/>
            <person name="Schranz E."/>
            <person name="Heidstra R."/>
            <person name="Miyata K."/>
            <person name="Fedorova E."/>
            <person name="Kohlen W."/>
            <person name="Bisseling T."/>
            <person name="Smit S."/>
            <person name="Geurts R."/>
        </authorList>
    </citation>
    <scope>NUCLEOTIDE SEQUENCE [LARGE SCALE GENOMIC DNA]</scope>
    <source>
        <strain evidence="3">cv. RG33-2</strain>
    </source>
</reference>
<feature type="non-terminal residue" evidence="2">
    <location>
        <position position="147"/>
    </location>
</feature>
<evidence type="ECO:0000313" key="2">
    <source>
        <dbReference type="EMBL" id="POO03314.1"/>
    </source>
</evidence>
<dbReference type="AlphaFoldDB" id="A0A2P5FZU9"/>
<feature type="transmembrane region" description="Helical" evidence="1">
    <location>
        <begin position="122"/>
        <end position="144"/>
    </location>
</feature>
<keyword evidence="1" id="KW-0812">Transmembrane</keyword>
<organism evidence="2 3">
    <name type="scientific">Trema orientale</name>
    <name type="common">Charcoal tree</name>
    <name type="synonym">Celtis orientalis</name>
    <dbReference type="NCBI Taxonomy" id="63057"/>
    <lineage>
        <taxon>Eukaryota</taxon>
        <taxon>Viridiplantae</taxon>
        <taxon>Streptophyta</taxon>
        <taxon>Embryophyta</taxon>
        <taxon>Tracheophyta</taxon>
        <taxon>Spermatophyta</taxon>
        <taxon>Magnoliopsida</taxon>
        <taxon>eudicotyledons</taxon>
        <taxon>Gunneridae</taxon>
        <taxon>Pentapetalae</taxon>
        <taxon>rosids</taxon>
        <taxon>fabids</taxon>
        <taxon>Rosales</taxon>
        <taxon>Cannabaceae</taxon>
        <taxon>Trema</taxon>
    </lineage>
</organism>
<name>A0A2P5FZU9_TREOI</name>
<dbReference type="EMBL" id="JXTC01000002">
    <property type="protein sequence ID" value="POO03314.1"/>
    <property type="molecule type" value="Genomic_DNA"/>
</dbReference>
<protein>
    <submittedName>
        <fullName evidence="2">Uncharacterized protein</fullName>
    </submittedName>
</protein>
<evidence type="ECO:0000313" key="3">
    <source>
        <dbReference type="Proteomes" id="UP000237000"/>
    </source>
</evidence>
<keyword evidence="3" id="KW-1185">Reference proteome</keyword>
<evidence type="ECO:0000256" key="1">
    <source>
        <dbReference type="SAM" id="Phobius"/>
    </source>
</evidence>
<comment type="caution">
    <text evidence="2">The sequence shown here is derived from an EMBL/GenBank/DDBJ whole genome shotgun (WGS) entry which is preliminary data.</text>
</comment>
<dbReference type="InParanoid" id="A0A2P5FZU9"/>
<gene>
    <name evidence="2" type="ORF">TorRG33x02_005190</name>
</gene>